<reference evidence="1 2" key="1">
    <citation type="submission" date="2019-03" db="EMBL/GenBank/DDBJ databases">
        <title>Single cell metagenomics reveals metabolic interactions within the superorganism composed of flagellate Streblomastix strix and complex community of Bacteroidetes bacteria on its surface.</title>
        <authorList>
            <person name="Treitli S.C."/>
            <person name="Kolisko M."/>
            <person name="Husnik F."/>
            <person name="Keeling P."/>
            <person name="Hampl V."/>
        </authorList>
    </citation>
    <scope>NUCLEOTIDE SEQUENCE [LARGE SCALE GENOMIC DNA]</scope>
    <source>
        <strain evidence="1">ST1C</strain>
    </source>
</reference>
<feature type="non-terminal residue" evidence="1">
    <location>
        <position position="53"/>
    </location>
</feature>
<proteinExistence type="predicted"/>
<dbReference type="AlphaFoldDB" id="A0A5J4W7W7"/>
<evidence type="ECO:0000313" key="1">
    <source>
        <dbReference type="EMBL" id="KAA6390766.1"/>
    </source>
</evidence>
<organism evidence="1 2">
    <name type="scientific">Streblomastix strix</name>
    <dbReference type="NCBI Taxonomy" id="222440"/>
    <lineage>
        <taxon>Eukaryota</taxon>
        <taxon>Metamonada</taxon>
        <taxon>Preaxostyla</taxon>
        <taxon>Oxymonadida</taxon>
        <taxon>Streblomastigidae</taxon>
        <taxon>Streblomastix</taxon>
    </lineage>
</organism>
<protein>
    <submittedName>
        <fullName evidence="1">Uncharacterized protein</fullName>
    </submittedName>
</protein>
<gene>
    <name evidence="1" type="ORF">EZS28_013703</name>
</gene>
<sequence length="53" mass="6262">MRLRQTDKEKRIWDLDILLNYIKQQVSLLEQGLFTVQQRRAIAATLVMVFTVA</sequence>
<dbReference type="EMBL" id="SNRW01003113">
    <property type="protein sequence ID" value="KAA6390766.1"/>
    <property type="molecule type" value="Genomic_DNA"/>
</dbReference>
<accession>A0A5J4W7W7</accession>
<comment type="caution">
    <text evidence="1">The sequence shown here is derived from an EMBL/GenBank/DDBJ whole genome shotgun (WGS) entry which is preliminary data.</text>
</comment>
<dbReference type="Proteomes" id="UP000324800">
    <property type="component" value="Unassembled WGS sequence"/>
</dbReference>
<name>A0A5J4W7W7_9EUKA</name>
<evidence type="ECO:0000313" key="2">
    <source>
        <dbReference type="Proteomes" id="UP000324800"/>
    </source>
</evidence>